<evidence type="ECO:0000256" key="7">
    <source>
        <dbReference type="SAM" id="SignalP"/>
    </source>
</evidence>
<evidence type="ECO:0000256" key="6">
    <source>
        <dbReference type="RuleBase" id="RU361140"/>
    </source>
</evidence>
<dbReference type="Proteomes" id="UP000441404">
    <property type="component" value="Unassembled WGS sequence"/>
</dbReference>
<dbReference type="InterPro" id="IPR001586">
    <property type="entry name" value="Beta-lactam_class-C_AS"/>
</dbReference>
<evidence type="ECO:0000313" key="9">
    <source>
        <dbReference type="EMBL" id="MQT49507.1"/>
    </source>
</evidence>
<name>A0A6A7YHF5_9PSED</name>
<evidence type="ECO:0000256" key="2">
    <source>
        <dbReference type="ARBA" id="ARBA00007840"/>
    </source>
</evidence>
<feature type="chain" id="PRO_5036169310" description="Beta-lactamase" evidence="7">
    <location>
        <begin position="26"/>
        <end position="385"/>
    </location>
</feature>
<comment type="caution">
    <text evidence="10">The sequence shown here is derived from an EMBL/GenBank/DDBJ whole genome shotgun (WGS) entry which is preliminary data.</text>
</comment>
<keyword evidence="7" id="KW-0732">Signal</keyword>
<dbReference type="SUPFAM" id="SSF56601">
    <property type="entry name" value="beta-lactamase/transpeptidase-like"/>
    <property type="match status" value="1"/>
</dbReference>
<dbReference type="EMBL" id="WIWI01000057">
    <property type="protein sequence ID" value="MQT91278.1"/>
    <property type="molecule type" value="Genomic_DNA"/>
</dbReference>
<evidence type="ECO:0000313" key="12">
    <source>
        <dbReference type="Proteomes" id="UP000489190"/>
    </source>
</evidence>
<dbReference type="InterPro" id="IPR012338">
    <property type="entry name" value="Beta-lactam/transpept-like"/>
</dbReference>
<dbReference type="InterPro" id="IPR001466">
    <property type="entry name" value="Beta-lactam-related"/>
</dbReference>
<comment type="similarity">
    <text evidence="2 6">Belongs to the class-C beta-lactamase family.</text>
</comment>
<evidence type="ECO:0000256" key="4">
    <source>
        <dbReference type="ARBA" id="ARBA00022801"/>
    </source>
</evidence>
<evidence type="ECO:0000256" key="3">
    <source>
        <dbReference type="ARBA" id="ARBA00012865"/>
    </source>
</evidence>
<evidence type="ECO:0000256" key="5">
    <source>
        <dbReference type="ARBA" id="ARBA00023251"/>
    </source>
</evidence>
<accession>A0A6A7YHF5</accession>
<protein>
    <recommendedName>
        <fullName evidence="3 6">Beta-lactamase</fullName>
        <ecNumber evidence="3 6">3.5.2.6</ecNumber>
    </recommendedName>
</protein>
<comment type="catalytic activity">
    <reaction evidence="1 6">
        <text>a beta-lactam + H2O = a substituted beta-amino acid</text>
        <dbReference type="Rhea" id="RHEA:20401"/>
        <dbReference type="ChEBI" id="CHEBI:15377"/>
        <dbReference type="ChEBI" id="CHEBI:35627"/>
        <dbReference type="ChEBI" id="CHEBI:140347"/>
        <dbReference type="EC" id="3.5.2.6"/>
    </reaction>
</comment>
<dbReference type="InterPro" id="IPR050491">
    <property type="entry name" value="AmpC-like"/>
</dbReference>
<sequence length="385" mass="42025">MRITRTLSTAACALALSTLASVAHAEPFAPDIEDSVQKAAKALMQQYEVPGLVIAISDKGKQQFYSFGLASKETDARTTPDTLFEVGSISKLFTATLASYAQVEGKLSFTEPVSHYLPQLQGSAFGKVPLLHLATHTAGGFPLQVPDNVKNDEQLQDYLKHWQPTYQAGTHRTYANPSIGMLGVIAAKSLQMPFKSAMQNMLYPALGLSSTYLSVPQDKMPLYAQGYDKQNQPRRLTSDVLADEAYGVRTSARDLIHFAQLNLNTGKPASAIERAVQNTHTGYFQVGPMTQDLIWEQYPYPVTQADLLQGNSNTMAYETNKAVALNPPLAPQKAVWLNKTGSTSGFGGYIAVLPDKQQAVVILANKNYPNSARVELAYEIFKALN</sequence>
<dbReference type="GO" id="GO:0030288">
    <property type="term" value="C:outer membrane-bounded periplasmic space"/>
    <property type="evidence" value="ECO:0007669"/>
    <property type="project" value="InterPro"/>
</dbReference>
<keyword evidence="4 6" id="KW-0378">Hydrolase</keyword>
<dbReference type="PANTHER" id="PTHR46825">
    <property type="entry name" value="D-ALANYL-D-ALANINE-CARBOXYPEPTIDASE/ENDOPEPTIDASE AMPH"/>
    <property type="match status" value="1"/>
</dbReference>
<dbReference type="GO" id="GO:0017001">
    <property type="term" value="P:antibiotic catabolic process"/>
    <property type="evidence" value="ECO:0007669"/>
    <property type="project" value="InterPro"/>
</dbReference>
<keyword evidence="5 6" id="KW-0046">Antibiotic resistance</keyword>
<dbReference type="GO" id="GO:0008800">
    <property type="term" value="F:beta-lactamase activity"/>
    <property type="evidence" value="ECO:0007669"/>
    <property type="project" value="UniProtKB-UniRule"/>
</dbReference>
<dbReference type="Pfam" id="PF00144">
    <property type="entry name" value="Beta-lactamase"/>
    <property type="match status" value="1"/>
</dbReference>
<dbReference type="NCBIfam" id="NF033085">
    <property type="entry name" value="bla_class_C"/>
    <property type="match status" value="1"/>
</dbReference>
<dbReference type="PANTHER" id="PTHR46825:SF8">
    <property type="entry name" value="BETA-LACTAMASE-RELATED"/>
    <property type="match status" value="1"/>
</dbReference>
<dbReference type="GO" id="GO:0046677">
    <property type="term" value="P:response to antibiotic"/>
    <property type="evidence" value="ECO:0007669"/>
    <property type="project" value="UniProtKB-UniRule"/>
</dbReference>
<evidence type="ECO:0000259" key="8">
    <source>
        <dbReference type="Pfam" id="PF00144"/>
    </source>
</evidence>
<dbReference type="InterPro" id="IPR058136">
    <property type="entry name" value="AmpC"/>
</dbReference>
<organism evidence="10 12">
    <name type="scientific">Pseudomonas helleri</name>
    <dbReference type="NCBI Taxonomy" id="1608996"/>
    <lineage>
        <taxon>Bacteria</taxon>
        <taxon>Pseudomonadati</taxon>
        <taxon>Pseudomonadota</taxon>
        <taxon>Gammaproteobacteria</taxon>
        <taxon>Pseudomonadales</taxon>
        <taxon>Pseudomonadaceae</taxon>
        <taxon>Pseudomonas</taxon>
    </lineage>
</organism>
<reference evidence="11 12" key="1">
    <citation type="submission" date="2019-10" db="EMBL/GenBank/DDBJ databases">
        <title>Evaluation of single-gene subtyping targets for Pseudomonas.</title>
        <authorList>
            <person name="Reichler S.J."/>
            <person name="Orsi R.H."/>
            <person name="Wiedmann M."/>
            <person name="Martin N.H."/>
            <person name="Murphy S.I."/>
        </authorList>
    </citation>
    <scope>NUCLEOTIDE SEQUENCE [LARGE SCALE GENOMIC DNA]</scope>
    <source>
        <strain evidence="10 12">FSL R10-3254</strain>
        <strain evidence="9 11">FSL R10-3257</strain>
    </source>
</reference>
<evidence type="ECO:0000313" key="11">
    <source>
        <dbReference type="Proteomes" id="UP000441404"/>
    </source>
</evidence>
<dbReference type="PROSITE" id="PS00336">
    <property type="entry name" value="BETA_LACTAMASE_C"/>
    <property type="match status" value="1"/>
</dbReference>
<evidence type="ECO:0000256" key="1">
    <source>
        <dbReference type="ARBA" id="ARBA00001526"/>
    </source>
</evidence>
<feature type="domain" description="Beta-lactamase-related" evidence="8">
    <location>
        <begin position="37"/>
        <end position="384"/>
    </location>
</feature>
<proteinExistence type="inferred from homology"/>
<dbReference type="AlphaFoldDB" id="A0A6A7YHF5"/>
<evidence type="ECO:0000313" key="10">
    <source>
        <dbReference type="EMBL" id="MQT91278.1"/>
    </source>
</evidence>
<dbReference type="EMBL" id="WIWJ01000057">
    <property type="protein sequence ID" value="MQT49507.1"/>
    <property type="molecule type" value="Genomic_DNA"/>
</dbReference>
<dbReference type="EC" id="3.5.2.6" evidence="3 6"/>
<gene>
    <name evidence="10" type="primary">ampC</name>
    <name evidence="10" type="ORF">GHO39_19355</name>
    <name evidence="9" type="ORF">GHO40_22665</name>
</gene>
<feature type="signal peptide" evidence="7">
    <location>
        <begin position="1"/>
        <end position="25"/>
    </location>
</feature>
<dbReference type="Proteomes" id="UP000489190">
    <property type="component" value="Unassembled WGS sequence"/>
</dbReference>
<dbReference type="Gene3D" id="3.40.710.10">
    <property type="entry name" value="DD-peptidase/beta-lactamase superfamily"/>
    <property type="match status" value="1"/>
</dbReference>